<dbReference type="CDD" id="cd15529">
    <property type="entry name" value="PHD2_PHF10"/>
    <property type="match status" value="1"/>
</dbReference>
<feature type="compositionally biased region" description="Basic and acidic residues" evidence="13">
    <location>
        <begin position="564"/>
        <end position="578"/>
    </location>
</feature>
<feature type="domain" description="PHD-type" evidence="14">
    <location>
        <begin position="462"/>
        <end position="510"/>
    </location>
</feature>
<dbReference type="PANTHER" id="PTHR45888:SF4">
    <property type="entry name" value="PHD FINGER PROTEIN 10"/>
    <property type="match status" value="1"/>
</dbReference>
<name>A0ABP0G0H3_CLALP</name>
<gene>
    <name evidence="15" type="ORF">CVLEPA_LOCUS15527</name>
</gene>
<evidence type="ECO:0000313" key="16">
    <source>
        <dbReference type="Proteomes" id="UP001642483"/>
    </source>
</evidence>
<feature type="compositionally biased region" description="Low complexity" evidence="13">
    <location>
        <begin position="341"/>
        <end position="364"/>
    </location>
</feature>
<evidence type="ECO:0000256" key="6">
    <source>
        <dbReference type="ARBA" id="ARBA00022771"/>
    </source>
</evidence>
<evidence type="ECO:0000256" key="3">
    <source>
        <dbReference type="ARBA" id="ARBA00016995"/>
    </source>
</evidence>
<evidence type="ECO:0000256" key="1">
    <source>
        <dbReference type="ARBA" id="ARBA00004123"/>
    </source>
</evidence>
<dbReference type="InterPro" id="IPR013083">
    <property type="entry name" value="Znf_RING/FYVE/PHD"/>
</dbReference>
<keyword evidence="10" id="KW-0804">Transcription</keyword>
<protein>
    <recommendedName>
        <fullName evidence="3">PHD finger protein 10</fullName>
    </recommendedName>
</protein>
<feature type="compositionally biased region" description="Basic and acidic residues" evidence="13">
    <location>
        <begin position="600"/>
        <end position="616"/>
    </location>
</feature>
<evidence type="ECO:0000256" key="11">
    <source>
        <dbReference type="ARBA" id="ARBA00023242"/>
    </source>
</evidence>
<keyword evidence="9" id="KW-0805">Transcription regulation</keyword>
<evidence type="ECO:0000256" key="12">
    <source>
        <dbReference type="PROSITE-ProRule" id="PRU00146"/>
    </source>
</evidence>
<evidence type="ECO:0000256" key="13">
    <source>
        <dbReference type="SAM" id="MobiDB-lite"/>
    </source>
</evidence>
<reference evidence="15 16" key="1">
    <citation type="submission" date="2024-02" db="EMBL/GenBank/DDBJ databases">
        <authorList>
            <person name="Daric V."/>
            <person name="Darras S."/>
        </authorList>
    </citation>
    <scope>NUCLEOTIDE SEQUENCE [LARGE SCALE GENOMIC DNA]</scope>
</reference>
<organism evidence="15 16">
    <name type="scientific">Clavelina lepadiformis</name>
    <name type="common">Light-bulb sea squirt</name>
    <name type="synonym">Ascidia lepadiformis</name>
    <dbReference type="NCBI Taxonomy" id="159417"/>
    <lineage>
        <taxon>Eukaryota</taxon>
        <taxon>Metazoa</taxon>
        <taxon>Chordata</taxon>
        <taxon>Tunicata</taxon>
        <taxon>Ascidiacea</taxon>
        <taxon>Aplousobranchia</taxon>
        <taxon>Clavelinidae</taxon>
        <taxon>Clavelina</taxon>
    </lineage>
</organism>
<dbReference type="CDD" id="cd15528">
    <property type="entry name" value="PHD1_PHF10"/>
    <property type="match status" value="1"/>
</dbReference>
<comment type="caution">
    <text evidence="15">The sequence shown here is derived from an EMBL/GenBank/DDBJ whole genome shotgun (WGS) entry which is preliminary data.</text>
</comment>
<dbReference type="SUPFAM" id="SSF57903">
    <property type="entry name" value="FYVE/PHD zinc finger"/>
    <property type="match status" value="2"/>
</dbReference>
<dbReference type="PROSITE" id="PS50016">
    <property type="entry name" value="ZF_PHD_2"/>
    <property type="match status" value="2"/>
</dbReference>
<dbReference type="InterPro" id="IPR011011">
    <property type="entry name" value="Znf_FYVE_PHD"/>
</dbReference>
<dbReference type="Proteomes" id="UP001642483">
    <property type="component" value="Unassembled WGS sequence"/>
</dbReference>
<comment type="similarity">
    <text evidence="2">Belongs to the SAYP family.</text>
</comment>
<evidence type="ECO:0000256" key="9">
    <source>
        <dbReference type="ARBA" id="ARBA00023015"/>
    </source>
</evidence>
<dbReference type="Pfam" id="PF00628">
    <property type="entry name" value="PHD"/>
    <property type="match status" value="1"/>
</dbReference>
<dbReference type="Gene3D" id="3.30.40.10">
    <property type="entry name" value="Zinc/RING finger domain, C3HC4 (zinc finger)"/>
    <property type="match status" value="1"/>
</dbReference>
<keyword evidence="6 12" id="KW-0863">Zinc-finger</keyword>
<keyword evidence="7" id="KW-0862">Zinc</keyword>
<evidence type="ECO:0000256" key="7">
    <source>
        <dbReference type="ARBA" id="ARBA00022833"/>
    </source>
</evidence>
<evidence type="ECO:0000259" key="14">
    <source>
        <dbReference type="PROSITE" id="PS50016"/>
    </source>
</evidence>
<keyword evidence="8" id="KW-0524">Neurogenesis</keyword>
<keyword evidence="16" id="KW-1185">Reference proteome</keyword>
<keyword evidence="11" id="KW-0539">Nucleus</keyword>
<comment type="subcellular location">
    <subcellularLocation>
        <location evidence="1">Nucleus</location>
    </subcellularLocation>
</comment>
<keyword evidence="5" id="KW-0677">Repeat</keyword>
<evidence type="ECO:0000256" key="8">
    <source>
        <dbReference type="ARBA" id="ARBA00022902"/>
    </source>
</evidence>
<evidence type="ECO:0000256" key="4">
    <source>
        <dbReference type="ARBA" id="ARBA00022723"/>
    </source>
</evidence>
<dbReference type="EMBL" id="CAWYQH010000097">
    <property type="protein sequence ID" value="CAK8684552.1"/>
    <property type="molecule type" value="Genomic_DNA"/>
</dbReference>
<dbReference type="SMART" id="SM00249">
    <property type="entry name" value="PHD"/>
    <property type="match status" value="2"/>
</dbReference>
<dbReference type="PANTHER" id="PTHR45888">
    <property type="entry name" value="HL01030P-RELATED"/>
    <property type="match status" value="1"/>
</dbReference>
<sequence length="616" mass="69915">MDVVVQKVVDGIVETIDQLQPHHSTVDKTEDGLLLPSNLTVDNDVAKIIDDLVEHVVSMDPTAMQVVDNSEKLTRVSANQSKGSSIMLGVSQTGRVMDPICLQKNIFSSIGADDLVEYQWPADTNGDYYMLQEQLSTFLNVTSFKRKYPEIERRKLAPDEVNHLLSSHVISEVQVTLGLTALRSSDVCDMMMREYPEKYNEYAKVMEEREKRKRQNKYKQYVSSANVQMEKCQMTHSVKKAIKQAALYNAHINRQRKEEFAVYYDMSTNVLQHPRRKVRKLDPELTRPSLYPCTLLPGQFQEYYHRYTKDELMYFPLNTALYGPPQPPPPLSSLEEKDSSGSESDSAVDSDTSVSSTPPSVKSVSSHKNKTSARSSTAGDITIVEDTELSVTSPMQRKDVDETPELPFCGICSNDESCNKKGQAEKFIKCSQCDNHGHPSCLEMIDELVSVILTYDWQCMECKTCTICSQPHREDLMMFCDRCDRGYHTFCVSLRQIPSGVWACSRCTYADPSFVKRRRKQLRASHPPSSGRGRGGKRRRRRAQNRQTVIVDLDDTSNQSSMIKMDEGPEKNKNHPTDDDSLVTIKPEQDLAEGKDEDACEKQMDKESDIKEETLN</sequence>
<dbReference type="CDD" id="cd21085">
    <property type="entry name" value="WH_NTD_PHF10"/>
    <property type="match status" value="1"/>
</dbReference>
<proteinExistence type="inferred from homology"/>
<accession>A0ABP0G0H3</accession>
<evidence type="ECO:0000256" key="5">
    <source>
        <dbReference type="ARBA" id="ARBA00022737"/>
    </source>
</evidence>
<evidence type="ECO:0000256" key="2">
    <source>
        <dbReference type="ARBA" id="ARBA00006097"/>
    </source>
</evidence>
<keyword evidence="4" id="KW-0479">Metal-binding</keyword>
<evidence type="ECO:0000313" key="15">
    <source>
        <dbReference type="EMBL" id="CAK8684552.1"/>
    </source>
</evidence>
<dbReference type="InterPro" id="IPR038045">
    <property type="entry name" value="PHF10_PHD_finger_1"/>
</dbReference>
<feature type="region of interest" description="Disordered" evidence="13">
    <location>
        <begin position="518"/>
        <end position="616"/>
    </location>
</feature>
<evidence type="ECO:0000256" key="10">
    <source>
        <dbReference type="ARBA" id="ARBA00023163"/>
    </source>
</evidence>
<dbReference type="InterPro" id="IPR001965">
    <property type="entry name" value="Znf_PHD"/>
</dbReference>
<dbReference type="InterPro" id="IPR019787">
    <property type="entry name" value="Znf_PHD-finger"/>
</dbReference>
<feature type="domain" description="PHD-type" evidence="14">
    <location>
        <begin position="406"/>
        <end position="465"/>
    </location>
</feature>
<feature type="compositionally biased region" description="Basic residues" evidence="13">
    <location>
        <begin position="534"/>
        <end position="544"/>
    </location>
</feature>
<feature type="region of interest" description="Disordered" evidence="13">
    <location>
        <begin position="320"/>
        <end position="386"/>
    </location>
</feature>